<dbReference type="KEGG" id="acry:AC20117_14520"/>
<protein>
    <submittedName>
        <fullName evidence="1">Uncharacterized protein</fullName>
    </submittedName>
</protein>
<dbReference type="OrthoDB" id="5188805at2"/>
<dbReference type="AlphaFoldDB" id="A0A1H0ZTE9"/>
<accession>A0A1H0ZTE9</accession>
<gene>
    <name evidence="1" type="ORF">SAMN04489742_0555</name>
</gene>
<dbReference type="EMBL" id="FNKH01000002">
    <property type="protein sequence ID" value="SDQ30724.1"/>
    <property type="molecule type" value="Genomic_DNA"/>
</dbReference>
<proteinExistence type="predicted"/>
<sequence length="91" mass="10241">MTPTPKQPLTDDSIRVRQLSHYQFTWVAGDPGKPGTWTLQLVLDEGAWEEVLTIDADDADNLQDLLFTAETVYYDIGRQTLMFGTTKAGQH</sequence>
<organism evidence="1 2">
    <name type="scientific">Crystallibacter crystallopoietes</name>
    <dbReference type="NCBI Taxonomy" id="37928"/>
    <lineage>
        <taxon>Bacteria</taxon>
        <taxon>Bacillati</taxon>
        <taxon>Actinomycetota</taxon>
        <taxon>Actinomycetes</taxon>
        <taxon>Micrococcales</taxon>
        <taxon>Micrococcaceae</taxon>
        <taxon>Crystallibacter</taxon>
    </lineage>
</organism>
<evidence type="ECO:0000313" key="2">
    <source>
        <dbReference type="Proteomes" id="UP000181917"/>
    </source>
</evidence>
<dbReference type="Proteomes" id="UP000181917">
    <property type="component" value="Unassembled WGS sequence"/>
</dbReference>
<dbReference type="STRING" id="37928.SAMN04489742_0555"/>
<dbReference type="RefSeq" id="WP_074699134.1">
    <property type="nucleotide sequence ID" value="NZ_CP018863.1"/>
</dbReference>
<name>A0A1H0ZTE9_9MICC</name>
<reference evidence="1 2" key="1">
    <citation type="submission" date="2016-10" db="EMBL/GenBank/DDBJ databases">
        <authorList>
            <person name="de Groot N.N."/>
        </authorList>
    </citation>
    <scope>NUCLEOTIDE SEQUENCE [LARGE SCALE GENOMIC DNA]</scope>
    <source>
        <strain evidence="1 2">DSM 20117</strain>
    </source>
</reference>
<evidence type="ECO:0000313" key="1">
    <source>
        <dbReference type="EMBL" id="SDQ30724.1"/>
    </source>
</evidence>
<keyword evidence="2" id="KW-1185">Reference proteome</keyword>